<dbReference type="Proteomes" id="UP001497744">
    <property type="component" value="Unassembled WGS sequence"/>
</dbReference>
<evidence type="ECO:0000313" key="3">
    <source>
        <dbReference type="Proteomes" id="UP001497744"/>
    </source>
</evidence>
<name>A0AAV4LVC2_BABCB</name>
<evidence type="ECO:0000313" key="2">
    <source>
        <dbReference type="EMBL" id="GIX63665.1"/>
    </source>
</evidence>
<keyword evidence="1" id="KW-0472">Membrane</keyword>
<comment type="caution">
    <text evidence="2">The sequence shown here is derived from an EMBL/GenBank/DDBJ whole genome shotgun (WGS) entry which is preliminary data.</text>
</comment>
<dbReference type="AlphaFoldDB" id="A0AAV4LVC2"/>
<accession>A0AAV4LVC2</accession>
<reference evidence="2 3" key="1">
    <citation type="submission" date="2021-06" db="EMBL/GenBank/DDBJ databases">
        <title>Genome sequence of Babesia caballi.</title>
        <authorList>
            <person name="Yamagishi J."/>
            <person name="Kidaka T."/>
            <person name="Ochi A."/>
        </authorList>
    </citation>
    <scope>NUCLEOTIDE SEQUENCE [LARGE SCALE GENOMIC DNA]</scope>
    <source>
        <strain evidence="2">USDA-D6B2</strain>
    </source>
</reference>
<gene>
    <name evidence="2" type="ORF">BcabD6B2_31000</name>
</gene>
<keyword evidence="3" id="KW-1185">Reference proteome</keyword>
<dbReference type="GeneID" id="94195146"/>
<feature type="transmembrane region" description="Helical" evidence="1">
    <location>
        <begin position="289"/>
        <end position="313"/>
    </location>
</feature>
<keyword evidence="1" id="KW-1133">Transmembrane helix</keyword>
<dbReference type="RefSeq" id="XP_067715734.1">
    <property type="nucleotide sequence ID" value="XM_067859633.1"/>
</dbReference>
<dbReference type="EMBL" id="BPLF01000002">
    <property type="protein sequence ID" value="GIX63665.1"/>
    <property type="molecule type" value="Genomic_DNA"/>
</dbReference>
<sequence length="352" mass="38667">MGFQATHLRQNAANGARVYLVLKSICGSVSSPLRQLCEKLGCLTKRTPRTLGDMFGFTWHLKGQLSRTLSGLQSAQWLKDLAGYTPFSYAVENKTEVLEKFVGSSHSHSSEHNTADLKSLSNSKCNKSNQKCGPYLSPLTLSQGATFGKPAPYASTYLSWMVYLTDDLQSGFQELLAEFKNIDCSKTGCRKSATGGKKCKTSHAPGTHGTGSDACSCDSVVQCGGVLPLLYRYGFTFSDTGALFGEGRNTDAKRTCANFNSQLQSVISDNPLSNLLTSIDDFLFLFRKYFLSNLSTFWTIYICLILYTFFFLLDTLHLRSHLKLTASHTVPPLALLTSGQPLPVTKLTYIAQ</sequence>
<evidence type="ECO:0000256" key="1">
    <source>
        <dbReference type="SAM" id="Phobius"/>
    </source>
</evidence>
<organism evidence="2 3">
    <name type="scientific">Babesia caballi</name>
    <dbReference type="NCBI Taxonomy" id="5871"/>
    <lineage>
        <taxon>Eukaryota</taxon>
        <taxon>Sar</taxon>
        <taxon>Alveolata</taxon>
        <taxon>Apicomplexa</taxon>
        <taxon>Aconoidasida</taxon>
        <taxon>Piroplasmida</taxon>
        <taxon>Babesiidae</taxon>
        <taxon>Babesia</taxon>
    </lineage>
</organism>
<protein>
    <submittedName>
        <fullName evidence="2">Extracellular matrix-binding ebh</fullName>
    </submittedName>
</protein>
<proteinExistence type="predicted"/>
<keyword evidence="1" id="KW-0812">Transmembrane</keyword>